<dbReference type="Proteomes" id="UP000199639">
    <property type="component" value="Unassembled WGS sequence"/>
</dbReference>
<evidence type="ECO:0000313" key="3">
    <source>
        <dbReference type="Proteomes" id="UP000199639"/>
    </source>
</evidence>
<dbReference type="EMBL" id="FNIB01000019">
    <property type="protein sequence ID" value="SDO47913.1"/>
    <property type="molecule type" value="Genomic_DNA"/>
</dbReference>
<dbReference type="AlphaFoldDB" id="A0A5E9G4C7"/>
<dbReference type="GO" id="GO:0016787">
    <property type="term" value="F:hydrolase activity"/>
    <property type="evidence" value="ECO:0007669"/>
    <property type="project" value="UniProtKB-KW"/>
</dbReference>
<dbReference type="STRING" id="1424659.SAMN05216368_11943"/>
<name>A0A5E9G4C7_9MICO</name>
<dbReference type="InterPro" id="IPR029058">
    <property type="entry name" value="AB_hydrolase_fold"/>
</dbReference>
<keyword evidence="2" id="KW-0378">Hydrolase</keyword>
<dbReference type="Pfam" id="PF01738">
    <property type="entry name" value="DLH"/>
    <property type="match status" value="1"/>
</dbReference>
<proteinExistence type="predicted"/>
<feature type="domain" description="Dienelactone hydrolase" evidence="1">
    <location>
        <begin position="3"/>
        <end position="63"/>
    </location>
</feature>
<accession>A0A5E9G4C7</accession>
<protein>
    <submittedName>
        <fullName evidence="2">Dienelactone hydrolase family protein</fullName>
    </submittedName>
</protein>
<gene>
    <name evidence="2" type="ORF">SAMN05216368_11943</name>
</gene>
<dbReference type="InterPro" id="IPR002925">
    <property type="entry name" value="Dienelactn_hydro"/>
</dbReference>
<evidence type="ECO:0000313" key="2">
    <source>
        <dbReference type="EMBL" id="SDO47913.1"/>
    </source>
</evidence>
<evidence type="ECO:0000259" key="1">
    <source>
        <dbReference type="Pfam" id="PF01738"/>
    </source>
</evidence>
<organism evidence="2 3">
    <name type="scientific">Cryobacterium flavum</name>
    <dbReference type="NCBI Taxonomy" id="1424659"/>
    <lineage>
        <taxon>Bacteria</taxon>
        <taxon>Bacillati</taxon>
        <taxon>Actinomycetota</taxon>
        <taxon>Actinomycetes</taxon>
        <taxon>Micrococcales</taxon>
        <taxon>Microbacteriaceae</taxon>
        <taxon>Cryobacterium</taxon>
    </lineage>
</organism>
<sequence>MDADPIFVGEGDIDAARALVESTDAAELFLYPGDQHYFADSSLPSYDAEAAALSLHRTLVFLHSTA</sequence>
<reference evidence="2 3" key="1">
    <citation type="submission" date="2016-10" db="EMBL/GenBank/DDBJ databases">
        <authorList>
            <person name="Varghese N."/>
            <person name="Submissions S."/>
        </authorList>
    </citation>
    <scope>NUCLEOTIDE SEQUENCE [LARGE SCALE GENOMIC DNA]</scope>
    <source>
        <strain evidence="2 3">CGMCC 1.11215</strain>
    </source>
</reference>
<dbReference type="Gene3D" id="3.40.50.1820">
    <property type="entry name" value="alpha/beta hydrolase"/>
    <property type="match status" value="1"/>
</dbReference>